<keyword evidence="6" id="KW-0811">Translocation</keyword>
<keyword evidence="3" id="KW-0813">Transport</keyword>
<evidence type="ECO:0000256" key="2">
    <source>
        <dbReference type="ARBA" id="ARBA00005569"/>
    </source>
</evidence>
<dbReference type="GO" id="GO:0016973">
    <property type="term" value="P:poly(A)+ mRNA export from nucleus"/>
    <property type="evidence" value="ECO:0007669"/>
    <property type="project" value="TreeGrafter"/>
</dbReference>
<evidence type="ECO:0000256" key="5">
    <source>
        <dbReference type="ARBA" id="ARBA00022927"/>
    </source>
</evidence>
<proteinExistence type="inferred from homology"/>
<comment type="similarity">
    <text evidence="2">Belongs to the nucleoporin Nup133 family.</text>
</comment>
<dbReference type="GO" id="GO:0006606">
    <property type="term" value="P:protein import into nucleus"/>
    <property type="evidence" value="ECO:0007669"/>
    <property type="project" value="TreeGrafter"/>
</dbReference>
<evidence type="ECO:0000259" key="9">
    <source>
        <dbReference type="Pfam" id="PF03177"/>
    </source>
</evidence>
<name>R8BLX8_PHAM7</name>
<dbReference type="EMBL" id="KB933099">
    <property type="protein sequence ID" value="EOO00363.1"/>
    <property type="molecule type" value="Genomic_DNA"/>
</dbReference>
<dbReference type="PANTHER" id="PTHR13405">
    <property type="entry name" value="NUCLEAR PORE COMPLEX PROTEIN NUP133"/>
    <property type="match status" value="1"/>
</dbReference>
<dbReference type="GO" id="GO:0031080">
    <property type="term" value="C:nuclear pore outer ring"/>
    <property type="evidence" value="ECO:0007669"/>
    <property type="project" value="TreeGrafter"/>
</dbReference>
<evidence type="ECO:0000313" key="11">
    <source>
        <dbReference type="EMBL" id="EOO00363.1"/>
    </source>
</evidence>
<feature type="compositionally biased region" description="Basic and acidic residues" evidence="8">
    <location>
        <begin position="55"/>
        <end position="66"/>
    </location>
</feature>
<dbReference type="SUPFAM" id="SSF117289">
    <property type="entry name" value="Nucleoporin domain"/>
    <property type="match status" value="1"/>
</dbReference>
<accession>R8BLX8</accession>
<comment type="subcellular location">
    <subcellularLocation>
        <location evidence="1">Nucleus envelope</location>
    </subcellularLocation>
</comment>
<reference evidence="12" key="1">
    <citation type="journal article" date="2013" name="Genome Announc.">
        <title>Draft genome sequence of the ascomycete Phaeoacremonium aleophilum strain UCR-PA7, a causal agent of the esca disease complex in grapevines.</title>
        <authorList>
            <person name="Blanco-Ulate B."/>
            <person name="Rolshausen P."/>
            <person name="Cantu D."/>
        </authorList>
    </citation>
    <scope>NUCLEOTIDE SEQUENCE [LARGE SCALE GENOMIC DNA]</scope>
    <source>
        <strain evidence="12">UCR-PA7</strain>
    </source>
</reference>
<feature type="region of interest" description="Disordered" evidence="8">
    <location>
        <begin position="1"/>
        <end position="111"/>
    </location>
</feature>
<dbReference type="PANTHER" id="PTHR13405:SF11">
    <property type="entry name" value="NUCLEAR PORE COMPLEX PROTEIN NUP133"/>
    <property type="match status" value="1"/>
</dbReference>
<dbReference type="InterPro" id="IPR015943">
    <property type="entry name" value="WD40/YVTN_repeat-like_dom_sf"/>
</dbReference>
<dbReference type="Gene3D" id="1.20.58.1380">
    <property type="match status" value="1"/>
</dbReference>
<keyword evidence="7" id="KW-0539">Nucleus</keyword>
<dbReference type="Pfam" id="PF03177">
    <property type="entry name" value="Nucleoporin_C"/>
    <property type="match status" value="1"/>
</dbReference>
<dbReference type="InterPro" id="IPR037624">
    <property type="entry name" value="Nup133-like"/>
</dbReference>
<feature type="compositionally biased region" description="Basic and acidic residues" evidence="8">
    <location>
        <begin position="88"/>
        <end position="107"/>
    </location>
</feature>
<dbReference type="InterPro" id="IPR007187">
    <property type="entry name" value="Nucleoporin_Nup133/Nup155_C"/>
</dbReference>
<keyword evidence="5" id="KW-0653">Protein transport</keyword>
<feature type="region of interest" description="Disordered" evidence="8">
    <location>
        <begin position="531"/>
        <end position="550"/>
    </location>
</feature>
<evidence type="ECO:0000256" key="6">
    <source>
        <dbReference type="ARBA" id="ARBA00023010"/>
    </source>
</evidence>
<dbReference type="HOGENOM" id="CLU_002493_0_0_1"/>
<dbReference type="Proteomes" id="UP000014074">
    <property type="component" value="Unassembled WGS sequence"/>
</dbReference>
<evidence type="ECO:0000259" key="10">
    <source>
        <dbReference type="Pfam" id="PF08801"/>
    </source>
</evidence>
<protein>
    <submittedName>
        <fullName evidence="11">Putative nuclear pore complex subunit nup133 protein</fullName>
    </submittedName>
</protein>
<evidence type="ECO:0000256" key="4">
    <source>
        <dbReference type="ARBA" id="ARBA00022816"/>
    </source>
</evidence>
<keyword evidence="4" id="KW-0509">mRNA transport</keyword>
<dbReference type="eggNOG" id="KOG4121">
    <property type="taxonomic scope" value="Eukaryota"/>
</dbReference>
<dbReference type="Gene3D" id="2.130.10.10">
    <property type="entry name" value="YVTN repeat-like/Quinoprotein amine dehydrogenase"/>
    <property type="match status" value="1"/>
</dbReference>
<dbReference type="InterPro" id="IPR014908">
    <property type="entry name" value="Nucleoporin_Nup133/Nup155_N"/>
</dbReference>
<dbReference type="GeneID" id="19324604"/>
<evidence type="ECO:0000256" key="7">
    <source>
        <dbReference type="ARBA" id="ARBA00023242"/>
    </source>
</evidence>
<gene>
    <name evidence="11" type="ORF">UCRPA7_4180</name>
</gene>
<dbReference type="KEGG" id="tmn:UCRPA7_4180"/>
<evidence type="ECO:0000256" key="3">
    <source>
        <dbReference type="ARBA" id="ARBA00022448"/>
    </source>
</evidence>
<feature type="domain" description="Nucleoporin Nup133/Nup155-like C-terminal" evidence="9">
    <location>
        <begin position="679"/>
        <end position="1329"/>
    </location>
</feature>
<dbReference type="RefSeq" id="XP_007914923.1">
    <property type="nucleotide sequence ID" value="XM_007916732.1"/>
</dbReference>
<dbReference type="GO" id="GO:0000972">
    <property type="term" value="P:transcription-dependent tethering of RNA polymerase II gene DNA at nuclear periphery"/>
    <property type="evidence" value="ECO:0007669"/>
    <property type="project" value="TreeGrafter"/>
</dbReference>
<feature type="domain" description="Nucleoporin Nup133/Nup155-like N-terminal" evidence="10">
    <location>
        <begin position="115"/>
        <end position="568"/>
    </location>
</feature>
<dbReference type="OrthoDB" id="103454at2759"/>
<dbReference type="Pfam" id="PF08801">
    <property type="entry name" value="Nucleoporin_N"/>
    <property type="match status" value="1"/>
</dbReference>
<sequence length="1373" mass="153659">MFSPSLNNEGGPAMATRSRRRQRPLSSDSLVQQPKAKRQRVPLTEQTFVNPDVQPEMHEVKSDRIAKLGIRPDGIENATPAPPPPPTVRKELSVRSKKPKPGERMSKGDGSVVLTSNNTYTVNKLPALPDRIRADSAVYASNGYALSLSHTHALVWPYTAITPSPETFVFTLPYPSKHSSEPLPLGALVSPSAASDEPGLVVVMPVSGRITFWEYISSAATLDFLRQQRNGVEDTIPGMWSGERAVQMTSAEPAGFILAFNSGRVAHLSVRDGQGKPAISVQFLRGSLARPNGGGIFGSIRNALKQAVHPGDLATVRADRSTKAGPKDVVAATSSGMLRAWRVHRGGHHENLISIDARDTILHSLKEADPSLANCGADMLEVLDLTFIPRGIEKRYTDVSQLSEAISVDDDTIQHVLLLVSVSNRIRRQSHYALVEIILRAETIDVGMIRSISSYSGLVNATALERPHLYLPRPGLVAFVVFDRAVAVVSIARAPDSPDSQLQEDNHTLPATFEDVIDLRDDDAAEIVGSGMEEPQGYGQELESSRSHRAKTKNPTALLMIKGVGIVRVAITDIDRFASDKPPQLTAKSKLEQAVFFGLKDNTPLLFEGRRELPFTTREIEEAALDLSKDILASSSPYLPALPASLEYNLRQRVMFLDRLMSHLNALKIKLSRRARWGLLWNAEKMSMAASIWRQHESFIADRLDNDRKSVVSEIVEYIHEDEKVNPNAAVGEIDRVRHWFIHDVWRLEIFIPWGYQMIKVLHKESLADDRAITRFLFEAVQVIYETLHGALEYRVKKLPFYGLGNEDMEQGILVSGYEGLPEPWTSTFFITNNLKRLVELCYIWLDQYYPPQVGSSLPDPGLIESIRESLPNVTDQYLVALQEHSRWATISDDPKVLRVGDICAKLYLQDRHDKILKLKDYNLGDDAIAVAEQHHSLSAMAELIVQPILAVQIELESRPTRIRVTELQQLLPNLTDRLTQYVKQYGKGFAFPAYELLLRDGGVQMVLDYSASDQDGYATLFLREKPELAKISWINDVEREQDIDHAAKTLLDIGLTREQQVWNKKIELSLGKLALMAEGAGDDSTEAKSKDLTDGAARDEKLIRVQRELDVIDIQDQLYGFIFPSISNAVDEAAELMLAVQTHDKIPKKHKALHQLIENSLSRLLKHEALDPFALIDLLTLLELGDGDPSDTESDQFFLALRVAHCSLKGDELIDAQRLIWRRCFTRNDWSKINNTESQGDLAVLRALEVTRAYHTMYACFVLERLSGDNISFILRPSDAVGVYTDRLDRRFNEMEENFREKLLDAMQWEDSVLRKYVEKSQLDKWAQGTREAAFNIVNRHFDKLTADGAEDRVVNGNGKKANGLSLTNGNA</sequence>
<evidence type="ECO:0000313" key="12">
    <source>
        <dbReference type="Proteomes" id="UP000014074"/>
    </source>
</evidence>
<evidence type="ECO:0000256" key="1">
    <source>
        <dbReference type="ARBA" id="ARBA00004259"/>
    </source>
</evidence>
<dbReference type="FunFam" id="2.130.10.10:FF:001057">
    <property type="entry name" value="Nuclear pore complex subunit Nup133, putative"/>
    <property type="match status" value="1"/>
</dbReference>
<dbReference type="GO" id="GO:0017056">
    <property type="term" value="F:structural constituent of nuclear pore"/>
    <property type="evidence" value="ECO:0007669"/>
    <property type="project" value="InterPro"/>
</dbReference>
<keyword evidence="12" id="KW-1185">Reference proteome</keyword>
<organism evidence="11 12">
    <name type="scientific">Phaeoacremonium minimum (strain UCR-PA7)</name>
    <name type="common">Esca disease fungus</name>
    <name type="synonym">Togninia minima</name>
    <dbReference type="NCBI Taxonomy" id="1286976"/>
    <lineage>
        <taxon>Eukaryota</taxon>
        <taxon>Fungi</taxon>
        <taxon>Dikarya</taxon>
        <taxon>Ascomycota</taxon>
        <taxon>Pezizomycotina</taxon>
        <taxon>Sordariomycetes</taxon>
        <taxon>Sordariomycetidae</taxon>
        <taxon>Togniniales</taxon>
        <taxon>Togniniaceae</taxon>
        <taxon>Phaeoacremonium</taxon>
    </lineage>
</organism>
<evidence type="ECO:0000256" key="8">
    <source>
        <dbReference type="SAM" id="MobiDB-lite"/>
    </source>
</evidence>